<keyword evidence="5" id="KW-1185">Reference proteome</keyword>
<proteinExistence type="inferred from homology"/>
<protein>
    <submittedName>
        <fullName evidence="4">Uncharacterized protein</fullName>
    </submittedName>
</protein>
<dbReference type="EMBL" id="CM031822">
    <property type="protein sequence ID" value="KAG6630006.1"/>
    <property type="molecule type" value="Genomic_DNA"/>
</dbReference>
<dbReference type="EMBL" id="CM031822">
    <property type="protein sequence ID" value="KAG6630004.1"/>
    <property type="molecule type" value="Genomic_DNA"/>
</dbReference>
<dbReference type="AlphaFoldDB" id="A0A8T1NLH5"/>
<reference evidence="4" key="1">
    <citation type="submission" date="2020-12" db="EMBL/GenBank/DDBJ databases">
        <title>WGS assembly of Carya illinoinensis cv. Pawnee.</title>
        <authorList>
            <person name="Platts A."/>
            <person name="Shu S."/>
            <person name="Wright S."/>
            <person name="Barry K."/>
            <person name="Edger P."/>
            <person name="Pires J.C."/>
            <person name="Schmutz J."/>
        </authorList>
    </citation>
    <scope>NUCLEOTIDE SEQUENCE</scope>
    <source>
        <tissue evidence="4">Leaf</tissue>
    </source>
</reference>
<evidence type="ECO:0000256" key="2">
    <source>
        <dbReference type="ARBA" id="ARBA00009320"/>
    </source>
</evidence>
<dbReference type="EMBL" id="CM031822">
    <property type="protein sequence ID" value="KAG6630005.1"/>
    <property type="molecule type" value="Genomic_DNA"/>
</dbReference>
<organism evidence="4 5">
    <name type="scientific">Carya illinoinensis</name>
    <name type="common">Pecan</name>
    <dbReference type="NCBI Taxonomy" id="32201"/>
    <lineage>
        <taxon>Eukaryota</taxon>
        <taxon>Viridiplantae</taxon>
        <taxon>Streptophyta</taxon>
        <taxon>Embryophyta</taxon>
        <taxon>Tracheophyta</taxon>
        <taxon>Spermatophyta</taxon>
        <taxon>Magnoliopsida</taxon>
        <taxon>eudicotyledons</taxon>
        <taxon>Gunneridae</taxon>
        <taxon>Pentapetalae</taxon>
        <taxon>rosids</taxon>
        <taxon>fabids</taxon>
        <taxon>Fagales</taxon>
        <taxon>Juglandaceae</taxon>
        <taxon>Carya</taxon>
    </lineage>
</organism>
<evidence type="ECO:0000256" key="3">
    <source>
        <dbReference type="ARBA" id="ARBA00022898"/>
    </source>
</evidence>
<name>A0A8T1NLH5_CARIL</name>
<dbReference type="EMBL" id="CM031822">
    <property type="protein sequence ID" value="KAG6630003.1"/>
    <property type="molecule type" value="Genomic_DNA"/>
</dbReference>
<dbReference type="Proteomes" id="UP000811609">
    <property type="component" value="Chromosome 14"/>
</dbReference>
<keyword evidence="3" id="KW-0663">Pyridoxal phosphate</keyword>
<dbReference type="PANTHER" id="PTHR42825:SF9">
    <property type="entry name" value="BRANCHED-CHAIN-AMINO-ACID AMINOTRANSFERASE 2, CHLOROPLASTIC"/>
    <property type="match status" value="1"/>
</dbReference>
<sequence length="80" mass="9022">MKMGAKTMCIPSPSIDQFVDVVKHTAIANKRWVPPARKGSLYLRHLLMESGQLLGLGPALEYVFLIHVSPVGNYFKFYRS</sequence>
<dbReference type="EMBL" id="CM031822">
    <property type="protein sequence ID" value="KAG6630008.1"/>
    <property type="molecule type" value="Genomic_DNA"/>
</dbReference>
<comment type="cofactor">
    <cofactor evidence="1">
        <name>pyridoxal 5'-phosphate</name>
        <dbReference type="ChEBI" id="CHEBI:597326"/>
    </cofactor>
</comment>
<comment type="caution">
    <text evidence="4">The sequence shown here is derived from an EMBL/GenBank/DDBJ whole genome shotgun (WGS) entry which is preliminary data.</text>
</comment>
<gene>
    <name evidence="4" type="ORF">CIPAW_14G124700</name>
</gene>
<accession>A0A8T1NLH5</accession>
<dbReference type="GO" id="GO:0009081">
    <property type="term" value="P:branched-chain amino acid metabolic process"/>
    <property type="evidence" value="ECO:0007669"/>
    <property type="project" value="InterPro"/>
</dbReference>
<dbReference type="InterPro" id="IPR005786">
    <property type="entry name" value="B_amino_transII"/>
</dbReference>
<dbReference type="PANTHER" id="PTHR42825">
    <property type="entry name" value="AMINO ACID AMINOTRANSFERASE"/>
    <property type="match status" value="1"/>
</dbReference>
<evidence type="ECO:0000313" key="4">
    <source>
        <dbReference type="EMBL" id="KAG6630004.1"/>
    </source>
</evidence>
<dbReference type="EMBL" id="CM031822">
    <property type="protein sequence ID" value="KAG6630007.1"/>
    <property type="molecule type" value="Genomic_DNA"/>
</dbReference>
<evidence type="ECO:0000256" key="1">
    <source>
        <dbReference type="ARBA" id="ARBA00001933"/>
    </source>
</evidence>
<evidence type="ECO:0000313" key="5">
    <source>
        <dbReference type="Proteomes" id="UP000811609"/>
    </source>
</evidence>
<dbReference type="GO" id="GO:0004084">
    <property type="term" value="F:branched-chain-amino-acid transaminase activity"/>
    <property type="evidence" value="ECO:0007669"/>
    <property type="project" value="InterPro"/>
</dbReference>
<comment type="similarity">
    <text evidence="2">Belongs to the class-IV pyridoxal-phosphate-dependent aminotransferase family.</text>
</comment>